<dbReference type="GO" id="GO:0016791">
    <property type="term" value="F:phosphatase activity"/>
    <property type="evidence" value="ECO:0007669"/>
    <property type="project" value="TreeGrafter"/>
</dbReference>
<dbReference type="EMBL" id="QGDC01000008">
    <property type="protein sequence ID" value="RCH54039.1"/>
    <property type="molecule type" value="Genomic_DNA"/>
</dbReference>
<evidence type="ECO:0000313" key="3">
    <source>
        <dbReference type="Proteomes" id="UP000253209"/>
    </source>
</evidence>
<dbReference type="Pfam" id="PF00149">
    <property type="entry name" value="Metallophos"/>
    <property type="match status" value="1"/>
</dbReference>
<dbReference type="GO" id="GO:0110154">
    <property type="term" value="P:RNA decapping"/>
    <property type="evidence" value="ECO:0007669"/>
    <property type="project" value="TreeGrafter"/>
</dbReference>
<dbReference type="CDD" id="cd00144">
    <property type="entry name" value="MPP_PPP_family"/>
    <property type="match status" value="1"/>
</dbReference>
<feature type="domain" description="Calcineurin-like phosphoesterase" evidence="1">
    <location>
        <begin position="18"/>
        <end position="208"/>
    </location>
</feature>
<sequence length="248" mass="28398">MTDVINYPSPEAEQATVIYAIGDIHGQLELLLKMEEQVKSDIEVTKPAHPVVCYLGDYIDRGPHSAGVIEYLQTATHKDGITRVFLKGNHEDRLIDFMADPEPYGASMLKYGGLELIQSYGLFVTEERDYNWHQLKDEFEKAIPASHHAFLRNLRPVFKWRNYLFVHAGLNPENPPEAQQTRDLMWIRDPFLESNKNWGFRVVHGHVIVPEPEFKPNRIDIDTGAFKNGVLSCLVVSENGLRVLQSRM</sequence>
<dbReference type="GO" id="GO:0005737">
    <property type="term" value="C:cytoplasm"/>
    <property type="evidence" value="ECO:0007669"/>
    <property type="project" value="TreeGrafter"/>
</dbReference>
<protein>
    <submittedName>
        <fullName evidence="2">Serine/threonine protein phosphatase</fullName>
    </submittedName>
</protein>
<dbReference type="InterPro" id="IPR050126">
    <property type="entry name" value="Ap4A_hydrolase"/>
</dbReference>
<dbReference type="GO" id="GO:0008803">
    <property type="term" value="F:bis(5'-nucleosyl)-tetraphosphatase (symmetrical) activity"/>
    <property type="evidence" value="ECO:0007669"/>
    <property type="project" value="TreeGrafter"/>
</dbReference>
<proteinExistence type="predicted"/>
<accession>A0A367GKP5</accession>
<evidence type="ECO:0000259" key="1">
    <source>
        <dbReference type="Pfam" id="PF00149"/>
    </source>
</evidence>
<dbReference type="RefSeq" id="WP_114005964.1">
    <property type="nucleotide sequence ID" value="NZ_QGDC01000008.1"/>
</dbReference>
<dbReference type="Gene3D" id="3.60.21.10">
    <property type="match status" value="1"/>
</dbReference>
<dbReference type="Proteomes" id="UP000253209">
    <property type="component" value="Unassembled WGS sequence"/>
</dbReference>
<organism evidence="2 3">
    <name type="scientific">Mucilaginibacter hurinus</name>
    <dbReference type="NCBI Taxonomy" id="2201324"/>
    <lineage>
        <taxon>Bacteria</taxon>
        <taxon>Pseudomonadati</taxon>
        <taxon>Bacteroidota</taxon>
        <taxon>Sphingobacteriia</taxon>
        <taxon>Sphingobacteriales</taxon>
        <taxon>Sphingobacteriaceae</taxon>
        <taxon>Mucilaginibacter</taxon>
    </lineage>
</organism>
<dbReference type="OrthoDB" id="9808081at2"/>
<name>A0A367GKP5_9SPHI</name>
<dbReference type="InterPro" id="IPR004843">
    <property type="entry name" value="Calcineurin-like_PHP"/>
</dbReference>
<reference evidence="2 3" key="1">
    <citation type="submission" date="2018-05" db="EMBL/GenBank/DDBJ databases">
        <title>Mucilaginibacter hurinus sp. nov., isolated from briquette warehouse soil.</title>
        <authorList>
            <person name="Choi L."/>
        </authorList>
    </citation>
    <scope>NUCLEOTIDE SEQUENCE [LARGE SCALE GENOMIC DNA]</scope>
    <source>
        <strain evidence="2 3">ZR32</strain>
    </source>
</reference>
<keyword evidence="3" id="KW-1185">Reference proteome</keyword>
<comment type="caution">
    <text evidence="2">The sequence shown here is derived from an EMBL/GenBank/DDBJ whole genome shotgun (WGS) entry which is preliminary data.</text>
</comment>
<dbReference type="SUPFAM" id="SSF56300">
    <property type="entry name" value="Metallo-dependent phosphatases"/>
    <property type="match status" value="1"/>
</dbReference>
<gene>
    <name evidence="2" type="ORF">DJ568_14220</name>
</gene>
<dbReference type="PANTHER" id="PTHR42850:SF4">
    <property type="entry name" value="ZINC-DEPENDENT ENDOPOLYPHOSPHATASE"/>
    <property type="match status" value="1"/>
</dbReference>
<dbReference type="AlphaFoldDB" id="A0A367GKP5"/>
<evidence type="ECO:0000313" key="2">
    <source>
        <dbReference type="EMBL" id="RCH54039.1"/>
    </source>
</evidence>
<dbReference type="InterPro" id="IPR029052">
    <property type="entry name" value="Metallo-depent_PP-like"/>
</dbReference>
<dbReference type="PANTHER" id="PTHR42850">
    <property type="entry name" value="METALLOPHOSPHOESTERASE"/>
    <property type="match status" value="1"/>
</dbReference>